<accession>Q7X1J5</accession>
<reference evidence="2" key="1">
    <citation type="journal article" date="2003" name="Proc. Natl. Acad. Sci. U.S.A.">
        <title>Gene function analysis in environmental isolates: the nif regulon of the strict iron oxidizing bacterium Leptospirillum ferrooxidans.</title>
        <authorList>
            <person name="Parro V."/>
            <person name="Moreno-Paz M."/>
        </authorList>
    </citation>
    <scope>NUCLEOTIDE SEQUENCE</scope>
</reference>
<dbReference type="EMBL" id="AY204374">
    <property type="protein sequence ID" value="AAO38305.1"/>
    <property type="molecule type" value="Genomic_DNA"/>
</dbReference>
<sequence length="144" mass="16393">MLLLLRFCGLIQLQQAASLLNRKTSSSPDNLMTIACKIKGQRQDFPEQQKIHPAPWDRSRYKSFGNIGKNQANATTRSGVRKTQIKHTRSPQTEPPHPKGRERASRGWKRHIQEDDSFDRVITPPSLLLPEGEKTLVRDLGIND</sequence>
<evidence type="ECO:0000313" key="2">
    <source>
        <dbReference type="EMBL" id="AAO38305.1"/>
    </source>
</evidence>
<name>Q7X1J5_9BACT</name>
<feature type="region of interest" description="Disordered" evidence="1">
    <location>
        <begin position="57"/>
        <end position="126"/>
    </location>
</feature>
<protein>
    <submittedName>
        <fullName evidence="2">Lfe125p1</fullName>
    </submittedName>
</protein>
<evidence type="ECO:0000256" key="1">
    <source>
        <dbReference type="SAM" id="MobiDB-lite"/>
    </source>
</evidence>
<organism evidence="2">
    <name type="scientific">Leptospirillum ferrooxidans</name>
    <dbReference type="NCBI Taxonomy" id="180"/>
    <lineage>
        <taxon>Bacteria</taxon>
        <taxon>Pseudomonadati</taxon>
        <taxon>Nitrospirota</taxon>
        <taxon>Nitrospiria</taxon>
        <taxon>Nitrospirales</taxon>
        <taxon>Nitrospiraceae</taxon>
        <taxon>Leptospirillum</taxon>
    </lineage>
</organism>
<feature type="compositionally biased region" description="Basic and acidic residues" evidence="1">
    <location>
        <begin position="96"/>
        <end position="105"/>
    </location>
</feature>
<proteinExistence type="predicted"/>
<feature type="non-terminal residue" evidence="2">
    <location>
        <position position="144"/>
    </location>
</feature>
<feature type="compositionally biased region" description="Basic residues" evidence="1">
    <location>
        <begin position="79"/>
        <end position="89"/>
    </location>
</feature>
<dbReference type="AlphaFoldDB" id="Q7X1J5"/>
<feature type="compositionally biased region" description="Polar residues" evidence="1">
    <location>
        <begin position="68"/>
        <end position="78"/>
    </location>
</feature>